<dbReference type="STRING" id="549789.NIES30_00465"/>
<dbReference type="Gene3D" id="3.30.460.10">
    <property type="entry name" value="Beta Polymerase, domain 2"/>
    <property type="match status" value="1"/>
</dbReference>
<comment type="caution">
    <text evidence="2">The sequence shown here is derived from an EMBL/GenBank/DDBJ whole genome shotgun (WGS) entry which is preliminary data.</text>
</comment>
<dbReference type="Proteomes" id="UP000185557">
    <property type="component" value="Unassembled WGS sequence"/>
</dbReference>
<dbReference type="CDD" id="cd05403">
    <property type="entry name" value="NT_KNTase_like"/>
    <property type="match status" value="1"/>
</dbReference>
<dbReference type="InterPro" id="IPR052930">
    <property type="entry name" value="TA_antitoxin_MntA"/>
</dbReference>
<dbReference type="InterPro" id="IPR043519">
    <property type="entry name" value="NT_sf"/>
</dbReference>
<dbReference type="AlphaFoldDB" id="A0A1U7JA08"/>
<feature type="domain" description="Polymerase beta nucleotidyltransferase" evidence="1">
    <location>
        <begin position="14"/>
        <end position="103"/>
    </location>
</feature>
<dbReference type="EMBL" id="MRCG01000001">
    <property type="protein sequence ID" value="OKH50614.1"/>
    <property type="molecule type" value="Genomic_DNA"/>
</dbReference>
<accession>A0A1U7JA08</accession>
<sequence length="112" mass="12285">MANAYGLTESDMAQIVAACCQFEEIAAVVLFGSRAKGNYKPGSDVDLAVKGDRITRRTLAQLADLLNEELPLPYFFDVVHYNSLDQPLVDHIDRVGVVLYDRANALPQTSAL</sequence>
<dbReference type="RefSeq" id="WP_073606429.1">
    <property type="nucleotide sequence ID" value="NZ_MRCG01000001.1"/>
</dbReference>
<dbReference type="InterPro" id="IPR041633">
    <property type="entry name" value="Polbeta"/>
</dbReference>
<dbReference type="SUPFAM" id="SSF81301">
    <property type="entry name" value="Nucleotidyltransferase"/>
    <property type="match status" value="1"/>
</dbReference>
<name>A0A1U7JA08_9CYAN</name>
<dbReference type="PANTHER" id="PTHR43852">
    <property type="entry name" value="NUCLEOTIDYLTRANSFERASE"/>
    <property type="match status" value="1"/>
</dbReference>
<evidence type="ECO:0000313" key="3">
    <source>
        <dbReference type="Proteomes" id="UP000185557"/>
    </source>
</evidence>
<protein>
    <submittedName>
        <fullName evidence="2">DNA polymerase III subunit beta</fullName>
    </submittedName>
</protein>
<proteinExistence type="predicted"/>
<dbReference type="OrthoDB" id="9803106at2"/>
<reference evidence="2 3" key="1">
    <citation type="submission" date="2016-11" db="EMBL/GenBank/DDBJ databases">
        <title>Draft Genome Sequences of Nine Cyanobacterial Strains from Diverse Habitats.</title>
        <authorList>
            <person name="Zhu T."/>
            <person name="Hou S."/>
            <person name="Lu X."/>
            <person name="Hess W.R."/>
        </authorList>
    </citation>
    <scope>NUCLEOTIDE SEQUENCE [LARGE SCALE GENOMIC DNA]</scope>
    <source>
        <strain evidence="2 3">NIES-30</strain>
    </source>
</reference>
<organism evidence="2 3">
    <name type="scientific">Phormidium tenue NIES-30</name>
    <dbReference type="NCBI Taxonomy" id="549789"/>
    <lineage>
        <taxon>Bacteria</taxon>
        <taxon>Bacillati</taxon>
        <taxon>Cyanobacteriota</taxon>
        <taxon>Cyanophyceae</taxon>
        <taxon>Oscillatoriophycideae</taxon>
        <taxon>Oscillatoriales</taxon>
        <taxon>Oscillatoriaceae</taxon>
        <taxon>Phormidium</taxon>
    </lineage>
</organism>
<evidence type="ECO:0000259" key="1">
    <source>
        <dbReference type="Pfam" id="PF18765"/>
    </source>
</evidence>
<dbReference type="PANTHER" id="PTHR43852:SF2">
    <property type="entry name" value="PROTEIN ADENYLYLTRANSFERASE MNTA"/>
    <property type="match status" value="1"/>
</dbReference>
<keyword evidence="3" id="KW-1185">Reference proteome</keyword>
<dbReference type="Pfam" id="PF18765">
    <property type="entry name" value="Polbeta"/>
    <property type="match status" value="1"/>
</dbReference>
<gene>
    <name evidence="2" type="ORF">NIES30_00465</name>
</gene>
<evidence type="ECO:0000313" key="2">
    <source>
        <dbReference type="EMBL" id="OKH50614.1"/>
    </source>
</evidence>